<keyword evidence="2" id="KW-1185">Reference proteome</keyword>
<gene>
    <name evidence="1" type="ORF">CSSPTR1EN2_LOCUS10143</name>
</gene>
<organism evidence="1 2">
    <name type="scientific">Sphagnum troendelagicum</name>
    <dbReference type="NCBI Taxonomy" id="128251"/>
    <lineage>
        <taxon>Eukaryota</taxon>
        <taxon>Viridiplantae</taxon>
        <taxon>Streptophyta</taxon>
        <taxon>Embryophyta</taxon>
        <taxon>Bryophyta</taxon>
        <taxon>Sphagnophytina</taxon>
        <taxon>Sphagnopsida</taxon>
        <taxon>Sphagnales</taxon>
        <taxon>Sphagnaceae</taxon>
        <taxon>Sphagnum</taxon>
    </lineage>
</organism>
<proteinExistence type="predicted"/>
<reference evidence="1" key="1">
    <citation type="submission" date="2024-02" db="EMBL/GenBank/DDBJ databases">
        <authorList>
            <consortium name="ELIXIR-Norway"/>
            <consortium name="Elixir Norway"/>
        </authorList>
    </citation>
    <scope>NUCLEOTIDE SEQUENCE</scope>
</reference>
<dbReference type="EMBL" id="OZ019910">
    <property type="protein sequence ID" value="CAK9210404.1"/>
    <property type="molecule type" value="Genomic_DNA"/>
</dbReference>
<evidence type="ECO:0000313" key="2">
    <source>
        <dbReference type="Proteomes" id="UP001497512"/>
    </source>
</evidence>
<name>A0ABP0U1J7_9BRYO</name>
<dbReference type="Proteomes" id="UP001497512">
    <property type="component" value="Chromosome 18"/>
</dbReference>
<evidence type="ECO:0000313" key="1">
    <source>
        <dbReference type="EMBL" id="CAK9210404.1"/>
    </source>
</evidence>
<accession>A0ABP0U1J7</accession>
<sequence length="85" mass="8917">MSTGHRPLRAARDRSLAAAGAVSMSTRHRPLRAARGRSPAIVVRLLSGCGGHAIHIILLAVNDSQPVLRGGIHRCLISDGICSTC</sequence>
<protein>
    <submittedName>
        <fullName evidence="1">Uncharacterized protein</fullName>
    </submittedName>
</protein>